<dbReference type="GO" id="GO:0006281">
    <property type="term" value="P:DNA repair"/>
    <property type="evidence" value="ECO:0007669"/>
    <property type="project" value="UniProtKB-KW"/>
</dbReference>
<evidence type="ECO:0000259" key="25">
    <source>
        <dbReference type="Pfam" id="PF13087"/>
    </source>
</evidence>
<dbReference type="GO" id="GO:0017108">
    <property type="term" value="F:5'-flap endonuclease activity"/>
    <property type="evidence" value="ECO:0007669"/>
    <property type="project" value="UniProtKB-UniRule"/>
</dbReference>
<dbReference type="InterPro" id="IPR027417">
    <property type="entry name" value="P-loop_NTPase"/>
</dbReference>
<dbReference type="FunFam" id="3.40.50.300:FF:000789">
    <property type="entry name" value="DNA replication ATP-dependent helicase/nuclease DNA2"/>
    <property type="match status" value="1"/>
</dbReference>
<keyword evidence="5 20" id="KW-0540">Nuclease</keyword>
<feature type="compositionally biased region" description="Polar residues" evidence="21">
    <location>
        <begin position="133"/>
        <end position="149"/>
    </location>
</feature>
<evidence type="ECO:0000256" key="1">
    <source>
        <dbReference type="ARBA" id="ARBA00001966"/>
    </source>
</evidence>
<keyword evidence="9 20" id="KW-0227">DNA damage</keyword>
<evidence type="ECO:0000256" key="8">
    <source>
        <dbReference type="ARBA" id="ARBA00022759"/>
    </source>
</evidence>
<evidence type="ECO:0000256" key="4">
    <source>
        <dbReference type="ARBA" id="ARBA00022705"/>
    </source>
</evidence>
<evidence type="ECO:0000259" key="23">
    <source>
        <dbReference type="Pfam" id="PF08696"/>
    </source>
</evidence>
<dbReference type="CDD" id="cd18041">
    <property type="entry name" value="DEXXQc_DNA2"/>
    <property type="match status" value="1"/>
</dbReference>
<dbReference type="CDD" id="cd22318">
    <property type="entry name" value="DNA2_N-like"/>
    <property type="match status" value="1"/>
</dbReference>
<accession>A0AAD5SEG6</accession>
<sequence length="1329" mass="147485">MRVATSHWTLASFDELKSMKGQLDAFATNGQGACDSVFESPSKNKGGSGAVRDLLPLEDVQRVAAQGSNKEFGRCMSMPTLSGTASDPHSPGTDPMERTSLRPIAAQKRSGSPLKRAAVVAVEDLPMHRKQMTSEQPTAVTKPSTTNSNPFVETGDEFDDPFGDDDDLVYSIALDAVEKSLEVASQVAKPEMGLKERTDSAISQVLDFSVSVRNVGRILRSMIQVESPRSRRATYQRFLVLEIDMIYQNPEYRMNPEKILRLFDEAETSEKYLHLREDWYETDVNVGDYVHVIGTFTPDNHCTITNAQNLLILHPDVLISATYAADSFDCLRRSILQDRVKATNEMTAPMVYGNMLHEMLQTGLREGAFESGVMAGVVEALVMRHLESLWAIGEGEGVARTRLQENVPIFREWGRKFLARAPRADGVVQVHRSNNTAPKTTACIERVLDIEEHIWSPMYGIKGNIDASVLMSVRSGHGTSKRLLTPFEVKTGKNSTVQSHRAQTSLYTLLMGDRYEIDVSSGMLYYVQTGEMIQIPSLRDEIRGILINRNRMAVYLNSQSKLPPVLQNAHKCQRCYVLDTCMVYHKGLESGTADTSGLGSLFDMKTSGMTRQHVAFFEKWERLITLEEGDMQRFKKEIWVMGAAERQKIGRCFSRMRVLPTDPNTKAVPASGERWFRYRFVPADITSTQMDASSMSLLSSHMSVGDPIVISSEEGHLALAIGFIVDLQPTSVTVNVDREVRGVPKRLDPFDEEVNQNFWGLDWAGGGVKGKVAVPEDRTVYRIDKDELTTGMALVRGNLVSLFAGDGDEKRRRLVVDLETPVFAREESCQAAVGKGLNSDQRIAVAKVLAAKDYALILGMPGTGKTTTIAFIIKTLVKTGKSVLLTSYTHSAVDNVLLKLKEERVDFVRLGSVQKVHSAIQEYTPNYKRDIRTIAGYEELYSSKQVVATTCLGINHMLFSKRTFDYCIVDEASQLTLPVCLGPLRFANVRNPEAKDSGLAHSLFKHLSEAHPQAVVSLEHQYRMNADIMQLSNGLIYNQRLKCGTEEVASGRLEVARLGQGLGMLHGDATHSQRPAGCGKGMCWMEGIVDPTRSVIFADTDGILALESRFGDLVQNDVEAELVYQVVSTLILCGINESSIGIISPYRSQLKIIGSKLKRYPGLEIHTVDRYQGRDKDCIVVSLVRSNRGQNIGDLLRDWRRINVAFTRARTKLIIFGSRTTLEGTTLFKEFLKIIDRNSWCLPLPPQAHTIHSIPISNTSPGRIQATNVGKPLPKKAVKEPKGTSENAKAGVNGKGTVLQQQQQAAARLKALVKGKHVVKNVLDEIFFD</sequence>
<keyword evidence="3 20" id="KW-0004">4Fe-4S</keyword>
<evidence type="ECO:0000256" key="12">
    <source>
        <dbReference type="ARBA" id="ARBA00022840"/>
    </source>
</evidence>
<dbReference type="InterPro" id="IPR026851">
    <property type="entry name" value="Dna2/JHS1_DEXXQ-box"/>
</dbReference>
<dbReference type="PANTHER" id="PTHR10887">
    <property type="entry name" value="DNA2/NAM7 HELICASE FAMILY"/>
    <property type="match status" value="1"/>
</dbReference>
<keyword evidence="12 20" id="KW-0067">ATP-binding</keyword>
<dbReference type="InterPro" id="IPR014808">
    <property type="entry name" value="DNA_replication_fac_Dna2_N"/>
</dbReference>
<dbReference type="EC" id="3.1.-.-" evidence="20"/>
<dbReference type="EC" id="3.6.4.12" evidence="20"/>
<evidence type="ECO:0000256" key="15">
    <source>
        <dbReference type="ARBA" id="ARBA00023125"/>
    </source>
</evidence>
<feature type="region of interest" description="Disordered" evidence="21">
    <location>
        <begin position="130"/>
        <end position="149"/>
    </location>
</feature>
<dbReference type="Gene3D" id="3.40.50.300">
    <property type="entry name" value="P-loop containing nucleotide triphosphate hydrolases"/>
    <property type="match status" value="2"/>
</dbReference>
<comment type="function">
    <text evidence="20">Key enzyme involved in DNA replication and DNA repair. Involved in Okazaki fragments processing by cleaving long flaps that escape FEN1: flaps that are longer than 27 nucleotides are coated by replication protein A complex (RPA), leading to recruit DNA2 which cleaves the flap until it is too short to bind RPA and becomes a substrate for FEN1. Also involved in 5'-end resection of DNA during double-strand break (DSB) repair by mediating the cleavage of 5'-ssDNA.</text>
</comment>
<keyword evidence="18 20" id="KW-0511">Multifunctional enzyme</keyword>
<evidence type="ECO:0000256" key="13">
    <source>
        <dbReference type="ARBA" id="ARBA00023004"/>
    </source>
</evidence>
<comment type="caution">
    <text evidence="26">The sequence shown here is derived from an EMBL/GenBank/DDBJ whole genome shotgun (WGS) entry which is preliminary data.</text>
</comment>
<dbReference type="GO" id="GO:0005524">
    <property type="term" value="F:ATP binding"/>
    <property type="evidence" value="ECO:0007669"/>
    <property type="project" value="UniProtKB-UniRule"/>
</dbReference>
<evidence type="ECO:0000256" key="21">
    <source>
        <dbReference type="SAM" id="MobiDB-lite"/>
    </source>
</evidence>
<gene>
    <name evidence="26" type="primary">DNA2_1</name>
    <name evidence="26" type="ORF">HK097_006965</name>
</gene>
<dbReference type="Gene3D" id="3.90.320.10">
    <property type="match status" value="1"/>
</dbReference>
<dbReference type="Proteomes" id="UP001212841">
    <property type="component" value="Unassembled WGS sequence"/>
</dbReference>
<dbReference type="PANTHER" id="PTHR10887:SF433">
    <property type="entry name" value="DNA REPLICATION ATP-DEPENDENT HELICASE_NUCLEASE DNA2"/>
    <property type="match status" value="1"/>
</dbReference>
<dbReference type="InterPro" id="IPR022765">
    <property type="entry name" value="Dna2/Cas4_DUF83"/>
</dbReference>
<dbReference type="GO" id="GO:0003677">
    <property type="term" value="F:DNA binding"/>
    <property type="evidence" value="ECO:0007669"/>
    <property type="project" value="UniProtKB-UniRule"/>
</dbReference>
<evidence type="ECO:0000256" key="19">
    <source>
        <dbReference type="ARBA" id="ARBA00047995"/>
    </source>
</evidence>
<dbReference type="InterPro" id="IPR041677">
    <property type="entry name" value="DNA2/NAM7_AAA_11"/>
</dbReference>
<feature type="region of interest" description="Disordered" evidence="21">
    <location>
        <begin position="1262"/>
        <end position="1291"/>
    </location>
</feature>
<dbReference type="InterPro" id="IPR045055">
    <property type="entry name" value="DNA2/NAM7-like"/>
</dbReference>
<organism evidence="26 27">
    <name type="scientific">Rhizophlyctis rosea</name>
    <dbReference type="NCBI Taxonomy" id="64517"/>
    <lineage>
        <taxon>Eukaryota</taxon>
        <taxon>Fungi</taxon>
        <taxon>Fungi incertae sedis</taxon>
        <taxon>Chytridiomycota</taxon>
        <taxon>Chytridiomycota incertae sedis</taxon>
        <taxon>Chytridiomycetes</taxon>
        <taxon>Rhizophlyctidales</taxon>
        <taxon>Rhizophlyctidaceae</taxon>
        <taxon>Rhizophlyctis</taxon>
    </lineage>
</organism>
<evidence type="ECO:0000256" key="2">
    <source>
        <dbReference type="ARBA" id="ARBA00007913"/>
    </source>
</evidence>
<keyword evidence="8" id="KW-0255">Endonuclease</keyword>
<keyword evidence="15 20" id="KW-0238">DNA-binding</keyword>
<keyword evidence="20" id="KW-0158">Chromosome</keyword>
<evidence type="ECO:0000259" key="22">
    <source>
        <dbReference type="Pfam" id="PF01930"/>
    </source>
</evidence>
<protein>
    <recommendedName>
        <fullName evidence="20">DNA replication ATP-dependent helicase/nuclease</fullName>
        <ecNumber evidence="20">3.1.-.-</ecNumber>
        <ecNumber evidence="20">3.6.4.12</ecNumber>
    </recommendedName>
</protein>
<keyword evidence="4 20" id="KW-0235">DNA replication</keyword>
<evidence type="ECO:0000256" key="9">
    <source>
        <dbReference type="ARBA" id="ARBA00022763"/>
    </source>
</evidence>
<name>A0AAD5SEG6_9FUNG</name>
<dbReference type="Pfam" id="PF01930">
    <property type="entry name" value="Cas_Cas4"/>
    <property type="match status" value="1"/>
</dbReference>
<keyword evidence="13 20" id="KW-0408">Iron</keyword>
<dbReference type="GO" id="GO:0071932">
    <property type="term" value="P:replication fork reversal"/>
    <property type="evidence" value="ECO:0007669"/>
    <property type="project" value="TreeGrafter"/>
</dbReference>
<dbReference type="InterPro" id="IPR041679">
    <property type="entry name" value="DNA2/NAM7-like_C"/>
</dbReference>
<dbReference type="InterPro" id="IPR011604">
    <property type="entry name" value="PDDEXK-like_dom_sf"/>
</dbReference>
<dbReference type="GO" id="GO:0017116">
    <property type="term" value="F:single-stranded DNA helicase activity"/>
    <property type="evidence" value="ECO:0007669"/>
    <property type="project" value="UniProtKB-UniRule"/>
</dbReference>
<feature type="domain" description="DNA2/NAM7 helicase helicase" evidence="24">
    <location>
        <begin position="837"/>
        <end position="927"/>
    </location>
</feature>
<dbReference type="GO" id="GO:0046872">
    <property type="term" value="F:metal ion binding"/>
    <property type="evidence" value="ECO:0007669"/>
    <property type="project" value="UniProtKB-UniRule"/>
</dbReference>
<keyword evidence="27" id="KW-1185">Reference proteome</keyword>
<comment type="cofactor">
    <cofactor evidence="1">
        <name>[4Fe-4S] cluster</name>
        <dbReference type="ChEBI" id="CHEBI:49883"/>
    </cofactor>
</comment>
<dbReference type="CDD" id="cd18808">
    <property type="entry name" value="SF1_C_Upf1"/>
    <property type="match status" value="1"/>
</dbReference>
<dbReference type="SUPFAM" id="SSF52540">
    <property type="entry name" value="P-loop containing nucleoside triphosphate hydrolases"/>
    <property type="match status" value="1"/>
</dbReference>
<dbReference type="EMBL" id="JADGJD010000332">
    <property type="protein sequence ID" value="KAJ3052033.1"/>
    <property type="molecule type" value="Genomic_DNA"/>
</dbReference>
<evidence type="ECO:0000256" key="5">
    <source>
        <dbReference type="ARBA" id="ARBA00022722"/>
    </source>
</evidence>
<feature type="domain" description="DUF83" evidence="22">
    <location>
        <begin position="482"/>
        <end position="582"/>
    </location>
</feature>
<keyword evidence="14 20" id="KW-0411">Iron-sulfur</keyword>
<keyword evidence="6 20" id="KW-0479">Metal-binding</keyword>
<comment type="subcellular location">
    <subcellularLocation>
        <location evidence="20">Nucleus</location>
    </subcellularLocation>
    <subcellularLocation>
        <location evidence="20">Chromosome</location>
    </subcellularLocation>
</comment>
<feature type="domain" description="DNA replication factor Dna2 N-terminal" evidence="23">
    <location>
        <begin position="265"/>
        <end position="469"/>
    </location>
</feature>
<evidence type="ECO:0000256" key="18">
    <source>
        <dbReference type="ARBA" id="ARBA00023268"/>
    </source>
</evidence>
<keyword evidence="16 20" id="KW-0234">DNA repair</keyword>
<proteinExistence type="inferred from homology"/>
<keyword evidence="10 20" id="KW-0378">Hydrolase</keyword>
<evidence type="ECO:0000256" key="14">
    <source>
        <dbReference type="ARBA" id="ARBA00023014"/>
    </source>
</evidence>
<comment type="similarity">
    <text evidence="2 20">Belongs to the DNA2/NAM7 helicase family.</text>
</comment>
<evidence type="ECO:0000256" key="20">
    <source>
        <dbReference type="RuleBase" id="RU367041"/>
    </source>
</evidence>
<dbReference type="Pfam" id="PF08696">
    <property type="entry name" value="Dna2"/>
    <property type="match status" value="1"/>
</dbReference>
<comment type="catalytic activity">
    <reaction evidence="19 20">
        <text>ATP + H2O = ADP + phosphate + H(+)</text>
        <dbReference type="Rhea" id="RHEA:13065"/>
        <dbReference type="ChEBI" id="CHEBI:15377"/>
        <dbReference type="ChEBI" id="CHEBI:15378"/>
        <dbReference type="ChEBI" id="CHEBI:30616"/>
        <dbReference type="ChEBI" id="CHEBI:43474"/>
        <dbReference type="ChEBI" id="CHEBI:456216"/>
        <dbReference type="EC" id="3.6.4.12"/>
    </reaction>
</comment>
<dbReference type="Pfam" id="PF13086">
    <property type="entry name" value="AAA_11"/>
    <property type="match status" value="1"/>
</dbReference>
<evidence type="ECO:0000256" key="3">
    <source>
        <dbReference type="ARBA" id="ARBA00022485"/>
    </source>
</evidence>
<evidence type="ECO:0000256" key="7">
    <source>
        <dbReference type="ARBA" id="ARBA00022741"/>
    </source>
</evidence>
<evidence type="ECO:0000313" key="26">
    <source>
        <dbReference type="EMBL" id="KAJ3052033.1"/>
    </source>
</evidence>
<evidence type="ECO:0000313" key="27">
    <source>
        <dbReference type="Proteomes" id="UP001212841"/>
    </source>
</evidence>
<evidence type="ECO:0000259" key="24">
    <source>
        <dbReference type="Pfam" id="PF13086"/>
    </source>
</evidence>
<evidence type="ECO:0000256" key="11">
    <source>
        <dbReference type="ARBA" id="ARBA00022806"/>
    </source>
</evidence>
<keyword evidence="7 20" id="KW-0547">Nucleotide-binding</keyword>
<reference evidence="26" key="1">
    <citation type="submission" date="2020-05" db="EMBL/GenBank/DDBJ databases">
        <title>Phylogenomic resolution of chytrid fungi.</title>
        <authorList>
            <person name="Stajich J.E."/>
            <person name="Amses K."/>
            <person name="Simmons R."/>
            <person name="Seto K."/>
            <person name="Myers J."/>
            <person name="Bonds A."/>
            <person name="Quandt C.A."/>
            <person name="Barry K."/>
            <person name="Liu P."/>
            <person name="Grigoriev I."/>
            <person name="Longcore J.E."/>
            <person name="James T.Y."/>
        </authorList>
    </citation>
    <scope>NUCLEOTIDE SEQUENCE</scope>
    <source>
        <strain evidence="26">JEL0318</strain>
    </source>
</reference>
<evidence type="ECO:0000256" key="10">
    <source>
        <dbReference type="ARBA" id="ARBA00022801"/>
    </source>
</evidence>
<evidence type="ECO:0000256" key="17">
    <source>
        <dbReference type="ARBA" id="ARBA00023242"/>
    </source>
</evidence>
<dbReference type="InterPro" id="IPR047187">
    <property type="entry name" value="SF1_C_Upf1"/>
</dbReference>
<feature type="domain" description="DNA2/NAM7 helicase-like C-terminal" evidence="25">
    <location>
        <begin position="1000"/>
        <end position="1219"/>
    </location>
</feature>
<evidence type="ECO:0000256" key="6">
    <source>
        <dbReference type="ARBA" id="ARBA00022723"/>
    </source>
</evidence>
<dbReference type="Pfam" id="PF13087">
    <property type="entry name" value="AAA_12"/>
    <property type="match status" value="1"/>
</dbReference>
<dbReference type="GO" id="GO:0005634">
    <property type="term" value="C:nucleus"/>
    <property type="evidence" value="ECO:0007669"/>
    <property type="project" value="UniProtKB-SubCell"/>
</dbReference>
<keyword evidence="17 20" id="KW-0539">Nucleus</keyword>
<dbReference type="GO" id="GO:0005694">
    <property type="term" value="C:chromosome"/>
    <property type="evidence" value="ECO:0007669"/>
    <property type="project" value="UniProtKB-SubCell"/>
</dbReference>
<dbReference type="GO" id="GO:0033567">
    <property type="term" value="P:DNA replication, Okazaki fragment processing"/>
    <property type="evidence" value="ECO:0007669"/>
    <property type="project" value="UniProtKB-UniRule"/>
</dbReference>
<keyword evidence="11 20" id="KW-0347">Helicase</keyword>
<dbReference type="GO" id="GO:0051539">
    <property type="term" value="F:4 iron, 4 sulfur cluster binding"/>
    <property type="evidence" value="ECO:0007669"/>
    <property type="project" value="UniProtKB-UniRule"/>
</dbReference>
<dbReference type="GO" id="GO:0005737">
    <property type="term" value="C:cytoplasm"/>
    <property type="evidence" value="ECO:0007669"/>
    <property type="project" value="TreeGrafter"/>
</dbReference>
<evidence type="ECO:0000256" key="16">
    <source>
        <dbReference type="ARBA" id="ARBA00023204"/>
    </source>
</evidence>